<evidence type="ECO:0000313" key="8">
    <source>
        <dbReference type="EMBL" id="STT50910.1"/>
    </source>
</evidence>
<dbReference type="GO" id="GO:0006508">
    <property type="term" value="P:proteolysis"/>
    <property type="evidence" value="ECO:0007669"/>
    <property type="project" value="UniProtKB-KW"/>
</dbReference>
<evidence type="ECO:0000256" key="4">
    <source>
        <dbReference type="ARBA" id="ARBA00022833"/>
    </source>
</evidence>
<evidence type="ECO:0000256" key="6">
    <source>
        <dbReference type="RuleBase" id="RU003797"/>
    </source>
</evidence>
<dbReference type="InterPro" id="IPR001405">
    <property type="entry name" value="UPF0758"/>
</dbReference>
<dbReference type="Gene3D" id="3.40.140.10">
    <property type="entry name" value="Cytidine Deaminase, domain 2"/>
    <property type="match status" value="1"/>
</dbReference>
<dbReference type="GO" id="GO:0008237">
    <property type="term" value="F:metallopeptidase activity"/>
    <property type="evidence" value="ECO:0007669"/>
    <property type="project" value="UniProtKB-KW"/>
</dbReference>
<keyword evidence="2" id="KW-0479">Metal-binding</keyword>
<evidence type="ECO:0000256" key="3">
    <source>
        <dbReference type="ARBA" id="ARBA00022801"/>
    </source>
</evidence>
<dbReference type="NCBIfam" id="TIGR00608">
    <property type="entry name" value="radc"/>
    <property type="match status" value="1"/>
</dbReference>
<dbReference type="InterPro" id="IPR037518">
    <property type="entry name" value="MPN"/>
</dbReference>
<dbReference type="Proteomes" id="UP000255099">
    <property type="component" value="Unassembled WGS sequence"/>
</dbReference>
<comment type="similarity">
    <text evidence="6">Belongs to the UPF0758 family.</text>
</comment>
<dbReference type="InterPro" id="IPR025657">
    <property type="entry name" value="RadC_JAB"/>
</dbReference>
<dbReference type="InterPro" id="IPR038025">
    <property type="entry name" value="CbeA_sf"/>
</dbReference>
<evidence type="ECO:0000256" key="5">
    <source>
        <dbReference type="ARBA" id="ARBA00023049"/>
    </source>
</evidence>
<dbReference type="PANTHER" id="PTHR30471:SF3">
    <property type="entry name" value="UPF0758 PROTEIN YEES-RELATED"/>
    <property type="match status" value="1"/>
</dbReference>
<evidence type="ECO:0000256" key="2">
    <source>
        <dbReference type="ARBA" id="ARBA00022723"/>
    </source>
</evidence>
<dbReference type="InterPro" id="IPR009320">
    <property type="entry name" value="Antitoxin_CbeA"/>
</dbReference>
<dbReference type="PANTHER" id="PTHR30471">
    <property type="entry name" value="DNA REPAIR PROTEIN RADC"/>
    <property type="match status" value="1"/>
</dbReference>
<keyword evidence="1" id="KW-0645">Protease</keyword>
<dbReference type="Gene3D" id="3.30.450.20">
    <property type="entry name" value="PAS domain"/>
    <property type="match status" value="1"/>
</dbReference>
<dbReference type="PROSITE" id="PS50249">
    <property type="entry name" value="MPN"/>
    <property type="match status" value="1"/>
</dbReference>
<dbReference type="CDD" id="cd08071">
    <property type="entry name" value="MPN_DUF2466"/>
    <property type="match status" value="1"/>
</dbReference>
<proteinExistence type="inferred from homology"/>
<dbReference type="SUPFAM" id="SSF143737">
    <property type="entry name" value="YeeU-like"/>
    <property type="match status" value="1"/>
</dbReference>
<dbReference type="PROSITE" id="PS01302">
    <property type="entry name" value="UPF0758"/>
    <property type="match status" value="1"/>
</dbReference>
<keyword evidence="5" id="KW-0482">Metalloprotease</keyword>
<dbReference type="AlphaFoldDB" id="A0A377W7S4"/>
<dbReference type="Pfam" id="PF04002">
    <property type="entry name" value="RadC"/>
    <property type="match status" value="1"/>
</dbReference>
<evidence type="ECO:0000256" key="1">
    <source>
        <dbReference type="ARBA" id="ARBA00022670"/>
    </source>
</evidence>
<dbReference type="GO" id="GO:0046872">
    <property type="term" value="F:metal ion binding"/>
    <property type="evidence" value="ECO:0007669"/>
    <property type="project" value="UniProtKB-KW"/>
</dbReference>
<dbReference type="GO" id="GO:0051495">
    <property type="term" value="P:positive regulation of cytoskeleton organization"/>
    <property type="evidence" value="ECO:0007669"/>
    <property type="project" value="InterPro"/>
</dbReference>
<organism evidence="8 9">
    <name type="scientific">Klebsiella pneumoniae</name>
    <dbReference type="NCBI Taxonomy" id="573"/>
    <lineage>
        <taxon>Bacteria</taxon>
        <taxon>Pseudomonadati</taxon>
        <taxon>Pseudomonadota</taxon>
        <taxon>Gammaproteobacteria</taxon>
        <taxon>Enterobacterales</taxon>
        <taxon>Enterobacteriaceae</taxon>
        <taxon>Klebsiella/Raoultella group</taxon>
        <taxon>Klebsiella</taxon>
        <taxon>Klebsiella pneumoniae complex</taxon>
    </lineage>
</organism>
<dbReference type="InterPro" id="IPR020891">
    <property type="entry name" value="UPF0758_CS"/>
</dbReference>
<evidence type="ECO:0000259" key="7">
    <source>
        <dbReference type="PROSITE" id="PS50249"/>
    </source>
</evidence>
<protein>
    <submittedName>
        <fullName evidence="8">DNA repair protein RadC</fullName>
    </submittedName>
</protein>
<dbReference type="EMBL" id="UGLB01000003">
    <property type="protein sequence ID" value="STT50910.1"/>
    <property type="molecule type" value="Genomic_DNA"/>
</dbReference>
<feature type="domain" description="MPN" evidence="7">
    <location>
        <begin position="58"/>
        <end position="180"/>
    </location>
</feature>
<evidence type="ECO:0000313" key="9">
    <source>
        <dbReference type="Proteomes" id="UP000255099"/>
    </source>
</evidence>
<reference evidence="8 9" key="1">
    <citation type="submission" date="2018-06" db="EMBL/GenBank/DDBJ databases">
        <authorList>
            <consortium name="Pathogen Informatics"/>
            <person name="Doyle S."/>
        </authorList>
    </citation>
    <scope>NUCLEOTIDE SEQUENCE [LARGE SCALE GENOMIC DNA]</scope>
    <source>
        <strain evidence="8 9">NCTC9637</strain>
    </source>
</reference>
<keyword evidence="3" id="KW-0378">Hydrolase</keyword>
<dbReference type="Pfam" id="PF06154">
    <property type="entry name" value="CbeA_antitoxin"/>
    <property type="match status" value="1"/>
</dbReference>
<sequence>MNIALSPVSSQPELFPLAVMAQHDYLLTATSGLTPYAQRTIRRATNLLDKYLRQPGISFTSSTAARDWLRLQLAGQEREVFMVLYLDNQHRLLESETLFAGSVNHVQVHPREVVKSALRFNAAAVVLAHNHPSGAPEPSQCDRNITGRLKEALALVDVNTLDHLVIVQMELCRLQSEAGYEGTSMKSTDSENDSFLKWGLNRNVTPCFGARLVQEGNRLHYLADRASITGKFSEAECLKLDVAFPHFISQMESMLDYW</sequence>
<name>A0A377W7S4_KLEPN</name>
<accession>A0A377W7S4</accession>
<gene>
    <name evidence="8" type="primary">ykfG_2</name>
    <name evidence="8" type="ORF">NCTC9637_05921</name>
</gene>
<keyword evidence="4" id="KW-0862">Zinc</keyword>